<dbReference type="HOGENOM" id="CLU_012175_0_0_1"/>
<evidence type="ECO:0000256" key="1">
    <source>
        <dbReference type="SAM" id="SignalP"/>
    </source>
</evidence>
<dbReference type="Proteomes" id="UP000001610">
    <property type="component" value="Unassembled WGS sequence"/>
</dbReference>
<reference evidence="2 3" key="1">
    <citation type="journal article" date="2011" name="Genome Biol.">
        <title>Genome sequence of the insect pathogenic fungus Cordyceps militaris, a valued traditional Chinese medicine.</title>
        <authorList>
            <person name="Zheng P."/>
            <person name="Xia Y."/>
            <person name="Xiao G."/>
            <person name="Xiong C."/>
            <person name="Hu X."/>
            <person name="Zhang S."/>
            <person name="Zheng H."/>
            <person name="Huang Y."/>
            <person name="Zhou Y."/>
            <person name="Wang S."/>
            <person name="Zhao G.P."/>
            <person name="Liu X."/>
            <person name="St Leger R.J."/>
            <person name="Wang C."/>
        </authorList>
    </citation>
    <scope>NUCLEOTIDE SEQUENCE [LARGE SCALE GENOMIC DNA]</scope>
    <source>
        <strain evidence="2 3">CM01</strain>
    </source>
</reference>
<dbReference type="eggNOG" id="ENOG502SJY9">
    <property type="taxonomic scope" value="Eukaryota"/>
</dbReference>
<dbReference type="GeneID" id="18164503"/>
<evidence type="ECO:0000313" key="3">
    <source>
        <dbReference type="Proteomes" id="UP000001610"/>
    </source>
</evidence>
<evidence type="ECO:0008006" key="4">
    <source>
        <dbReference type="Google" id="ProtNLM"/>
    </source>
</evidence>
<proteinExistence type="predicted"/>
<dbReference type="AlphaFoldDB" id="G3J9Y2"/>
<keyword evidence="3" id="KW-1185">Reference proteome</keyword>
<gene>
    <name evidence="2" type="ORF">CCM_02476</name>
</gene>
<name>G3J9Y2_CORMM</name>
<dbReference type="OrthoDB" id="3525430at2759"/>
<dbReference type="KEGG" id="cmt:CCM_02476"/>
<feature type="chain" id="PRO_5003445940" description="Integral membrane" evidence="1">
    <location>
        <begin position="25"/>
        <end position="619"/>
    </location>
</feature>
<dbReference type="RefSeq" id="XP_006667691.1">
    <property type="nucleotide sequence ID" value="XM_006667628.1"/>
</dbReference>
<dbReference type="InParanoid" id="G3J9Y2"/>
<dbReference type="EMBL" id="JH126400">
    <property type="protein sequence ID" value="EGX94205.1"/>
    <property type="molecule type" value="Genomic_DNA"/>
</dbReference>
<organism evidence="2 3">
    <name type="scientific">Cordyceps militaris (strain CM01)</name>
    <name type="common">Caterpillar fungus</name>
    <dbReference type="NCBI Taxonomy" id="983644"/>
    <lineage>
        <taxon>Eukaryota</taxon>
        <taxon>Fungi</taxon>
        <taxon>Dikarya</taxon>
        <taxon>Ascomycota</taxon>
        <taxon>Pezizomycotina</taxon>
        <taxon>Sordariomycetes</taxon>
        <taxon>Hypocreomycetidae</taxon>
        <taxon>Hypocreales</taxon>
        <taxon>Cordycipitaceae</taxon>
        <taxon>Cordyceps</taxon>
    </lineage>
</organism>
<protein>
    <recommendedName>
        <fullName evidence="4">Integral membrane</fullName>
    </recommendedName>
</protein>
<accession>G3J9Y2</accession>
<feature type="signal peptide" evidence="1">
    <location>
        <begin position="1"/>
        <end position="24"/>
    </location>
</feature>
<evidence type="ECO:0000313" key="2">
    <source>
        <dbReference type="EMBL" id="EGX94205.1"/>
    </source>
</evidence>
<sequence>MKRLGIHIVYALLISGIAAVATTAHNVPRYLDSGETFTTQRDVDGWVDPEDLVPMPQCIAQQDQSAWLGTMTKCARQRCTSQFPFFCTHHRWLTELSCLSVEFSPDAVENYVPYCSRSILAKAQLYHWIRNVTGRTWLVNVGDATGLQTLSPANLPQGYASTGVVSKAPACLSRSRASPSLESFEHVLASCTFTSTALHTGNAAHPWEYSTSRQSMIALSFDTAGYDLTGKHIPFNEYFDRECFCSAFIIDQRREPCLTADQLDLTKERLWLNATCGPASLPKNWTASLKMMGFKYIPFAGWHWPQHVTDMPKQVTILTERCATEACRLDSDGYCVAAPAVDRACFCSNIDYNSCQASCRFFESRIGFVKWLHELCGHVDGWHGLPTNWRELTTPLPGEMIPWRWFVRPNYSSATSTVLDPRSVAVDQCWSNEWILASIAFVNFATMLAPFFGKRRGYRSLTINPPLLHPLLCMLGATLLASLHLVANWFNAHIIQSTPGYETVPVFQLTLLWCSLPRLSWLTIAPAGVHRLRATEFFSSAVSLFAEMILQCFALYHMSLTINYGRQHNFYFGGLANTKSGRAAMLIDAGNTQAKWAGKQLHTKERYETRQGRLCNSPS</sequence>
<dbReference type="VEuPathDB" id="FungiDB:CCM_02476"/>
<keyword evidence="1" id="KW-0732">Signal</keyword>
<dbReference type="OMA" id="LWCSLPR"/>